<evidence type="ECO:0000256" key="7">
    <source>
        <dbReference type="ARBA" id="ARBA00023242"/>
    </source>
</evidence>
<dbReference type="InterPro" id="IPR041048">
    <property type="entry name" value="RuvB-like_C"/>
</dbReference>
<keyword evidence="4 8" id="KW-0378">Hydrolase</keyword>
<dbReference type="GO" id="GO:0003678">
    <property type="term" value="F:DNA helicase activity"/>
    <property type="evidence" value="ECO:0007669"/>
    <property type="project" value="UniProtKB-EC"/>
</dbReference>
<dbReference type="GeneID" id="25252888"/>
<dbReference type="Proteomes" id="UP000030747">
    <property type="component" value="Unassembled WGS sequence"/>
</dbReference>
<dbReference type="Pfam" id="PF17856">
    <property type="entry name" value="TIP49_C"/>
    <property type="match status" value="1"/>
</dbReference>
<dbReference type="Gene3D" id="1.10.8.60">
    <property type="match status" value="1"/>
</dbReference>
<evidence type="ECO:0000313" key="11">
    <source>
        <dbReference type="Proteomes" id="UP000030747"/>
    </source>
</evidence>
<dbReference type="SMART" id="SM00382">
    <property type="entry name" value="AAA"/>
    <property type="match status" value="1"/>
</dbReference>
<keyword evidence="8" id="KW-0805">Transcription regulation</keyword>
<reference evidence="10" key="2">
    <citation type="submission" date="2013-10" db="EMBL/GenBank/DDBJ databases">
        <authorList>
            <person name="Aslett M."/>
        </authorList>
    </citation>
    <scope>NUCLEOTIDE SEQUENCE [LARGE SCALE GENOMIC DNA]</scope>
    <source>
        <strain evidence="10">Houghton</strain>
    </source>
</reference>
<keyword evidence="5 8" id="KW-0347">Helicase</keyword>
<dbReference type="InterPro" id="IPR027238">
    <property type="entry name" value="RuvB-like"/>
</dbReference>
<dbReference type="InterPro" id="IPR010339">
    <property type="entry name" value="TIP49_P-loop"/>
</dbReference>
<keyword evidence="7 8" id="KW-0539">Nucleus</keyword>
<comment type="subcellular location">
    <subcellularLocation>
        <location evidence="1">Nucleus</location>
    </subcellularLocation>
</comment>
<evidence type="ECO:0000256" key="6">
    <source>
        <dbReference type="ARBA" id="ARBA00022840"/>
    </source>
</evidence>
<dbReference type="GO" id="GO:0005524">
    <property type="term" value="F:ATP binding"/>
    <property type="evidence" value="ECO:0007669"/>
    <property type="project" value="UniProtKB-KW"/>
</dbReference>
<dbReference type="VEuPathDB" id="ToxoDB:ETH_00018775"/>
<name>U6KWI6_EIMTE</name>
<evidence type="ECO:0000256" key="1">
    <source>
        <dbReference type="ARBA" id="ARBA00004123"/>
    </source>
</evidence>
<dbReference type="Gene3D" id="3.40.50.300">
    <property type="entry name" value="P-loop containing nucleotide triphosphate hydrolases"/>
    <property type="match status" value="1"/>
</dbReference>
<dbReference type="InterPro" id="IPR042487">
    <property type="entry name" value="RuvBL1/2_DNA/RNA_bd_dom"/>
</dbReference>
<dbReference type="SUPFAM" id="SSF52540">
    <property type="entry name" value="P-loop containing nucleoside triphosphate hydrolases"/>
    <property type="match status" value="1"/>
</dbReference>
<evidence type="ECO:0000256" key="8">
    <source>
        <dbReference type="RuleBase" id="RU363048"/>
    </source>
</evidence>
<dbReference type="Pfam" id="PF06068">
    <property type="entry name" value="TIP49"/>
    <property type="match status" value="2"/>
</dbReference>
<evidence type="ECO:0000256" key="3">
    <source>
        <dbReference type="ARBA" id="ARBA00022741"/>
    </source>
</evidence>
<dbReference type="EC" id="3.6.4.12" evidence="8"/>
<dbReference type="GO" id="GO:0016887">
    <property type="term" value="F:ATP hydrolysis activity"/>
    <property type="evidence" value="ECO:0007669"/>
    <property type="project" value="RHEA"/>
</dbReference>
<evidence type="ECO:0000256" key="2">
    <source>
        <dbReference type="ARBA" id="ARBA00007519"/>
    </source>
</evidence>
<dbReference type="AlphaFoldDB" id="U6KWI6"/>
<accession>U6KWI6</accession>
<keyword evidence="6 8" id="KW-0067">ATP-binding</keyword>
<dbReference type="PANTHER" id="PTHR11093">
    <property type="entry name" value="RUVB-RELATED REPTIN AND PONTIN"/>
    <property type="match status" value="1"/>
</dbReference>
<protein>
    <recommendedName>
        <fullName evidence="8">RuvB-like helicase</fullName>
        <ecNumber evidence="8">3.6.4.12</ecNumber>
    </recommendedName>
</protein>
<keyword evidence="3 8" id="KW-0547">Nucleotide-binding</keyword>
<dbReference type="FunFam" id="2.40.50.360:FF:000001">
    <property type="entry name" value="RuvB-like helicase"/>
    <property type="match status" value="1"/>
</dbReference>
<dbReference type="InterPro" id="IPR027417">
    <property type="entry name" value="P-loop_NTPase"/>
</dbReference>
<gene>
    <name evidence="10" type="ORF">ETH_00018775</name>
</gene>
<dbReference type="Gene3D" id="2.40.50.360">
    <property type="entry name" value="RuvB-like helicase, domain II"/>
    <property type="match status" value="1"/>
</dbReference>
<keyword evidence="11" id="KW-1185">Reference proteome</keyword>
<dbReference type="VEuPathDB" id="ToxoDB:ETH2_1503400"/>
<comment type="similarity">
    <text evidence="2 8">Belongs to the RuvB family.</text>
</comment>
<evidence type="ECO:0000259" key="9">
    <source>
        <dbReference type="SMART" id="SM00382"/>
    </source>
</evidence>
<feature type="domain" description="AAA+ ATPase" evidence="9">
    <location>
        <begin position="166"/>
        <end position="481"/>
    </location>
</feature>
<dbReference type="InterPro" id="IPR003593">
    <property type="entry name" value="AAA+_ATPase"/>
</dbReference>
<dbReference type="EMBL" id="HG675711">
    <property type="protein sequence ID" value="CDJ42336.1"/>
    <property type="molecule type" value="Genomic_DNA"/>
</dbReference>
<dbReference type="OMA" id="AMGICGQ"/>
<proteinExistence type="inferred from homology"/>
<evidence type="ECO:0000313" key="10">
    <source>
        <dbReference type="EMBL" id="CDJ42336.1"/>
    </source>
</evidence>
<dbReference type="RefSeq" id="XP_013233086.1">
    <property type="nucleotide sequence ID" value="XM_013377632.1"/>
</dbReference>
<evidence type="ECO:0000256" key="5">
    <source>
        <dbReference type="ARBA" id="ARBA00022806"/>
    </source>
</evidence>
<evidence type="ECO:0000256" key="4">
    <source>
        <dbReference type="ARBA" id="ARBA00022801"/>
    </source>
</evidence>
<keyword evidence="8" id="KW-0804">Transcription</keyword>
<comment type="catalytic activity">
    <reaction evidence="8">
        <text>ATP + H2O = ADP + phosphate + H(+)</text>
        <dbReference type="Rhea" id="RHEA:13065"/>
        <dbReference type="ChEBI" id="CHEBI:15377"/>
        <dbReference type="ChEBI" id="CHEBI:15378"/>
        <dbReference type="ChEBI" id="CHEBI:30616"/>
        <dbReference type="ChEBI" id="CHEBI:43474"/>
        <dbReference type="ChEBI" id="CHEBI:456216"/>
        <dbReference type="EC" id="3.6.4.12"/>
    </reaction>
</comment>
<organism evidence="10 11">
    <name type="scientific">Eimeria tenella</name>
    <name type="common">Coccidian parasite</name>
    <dbReference type="NCBI Taxonomy" id="5802"/>
    <lineage>
        <taxon>Eukaryota</taxon>
        <taxon>Sar</taxon>
        <taxon>Alveolata</taxon>
        <taxon>Apicomplexa</taxon>
        <taxon>Conoidasida</taxon>
        <taxon>Coccidia</taxon>
        <taxon>Eucoccidiorida</taxon>
        <taxon>Eimeriorina</taxon>
        <taxon>Eimeriidae</taxon>
        <taxon>Eimeria</taxon>
    </lineage>
</organism>
<reference evidence="10" key="1">
    <citation type="submission" date="2013-10" db="EMBL/GenBank/DDBJ databases">
        <title>Genomic analysis of the causative agents of coccidiosis in chickens.</title>
        <authorList>
            <person name="Reid A.J."/>
            <person name="Blake D."/>
            <person name="Billington K."/>
            <person name="Browne H."/>
            <person name="Dunn M."/>
            <person name="Hung S."/>
            <person name="Kawahara F."/>
            <person name="Miranda-Saavedra D."/>
            <person name="Mourier T."/>
            <person name="Nagra H."/>
            <person name="Otto T.D."/>
            <person name="Rawlings N."/>
            <person name="Sanchez A."/>
            <person name="Sanders M."/>
            <person name="Subramaniam C."/>
            <person name="Tay Y."/>
            <person name="Dear P."/>
            <person name="Doerig C."/>
            <person name="Gruber A."/>
            <person name="Parkinson J."/>
            <person name="Shirley M."/>
            <person name="Wan K.L."/>
            <person name="Berriman M."/>
            <person name="Tomley F."/>
            <person name="Pain A."/>
        </authorList>
    </citation>
    <scope>NUCLEOTIDE SEQUENCE [LARGE SCALE GENOMIC DNA]</scope>
    <source>
        <strain evidence="10">Houghton</strain>
    </source>
</reference>
<dbReference type="OrthoDB" id="10060499at2759"/>
<dbReference type="GO" id="GO:0005634">
    <property type="term" value="C:nucleus"/>
    <property type="evidence" value="ECO:0007669"/>
    <property type="project" value="UniProtKB-SubCell"/>
</dbReference>
<sequence length="559" mass="59232">MDADPSPPVAAAAAAAAGAAGAAAAAAPLSSDGVKVTASGLTKQQQQRVAAHSHIRSLGLAADGSALQQAGGMVGQLEAREAAGIIVDLIKARKLAAAATPQLQQQLLQQRCSCSNAATAATTVQLQQRCSCSNGFAAATLQPQESCSVAAGKLQQRCSVAAALLQRQALLLAGPVSSGKTALAMGICGQLGAGVPFVPLSASAVFSSEVKKTEVLLEHCRRALGLRIREVKEVFEGEVVQLAAEEAENPHGGFGKCISAVMLTLKTVKGMKTLRLAPQLHDSLQKEKVRVGDVVFIEANTGIVKRVGRSDAYATEFDLEAEDFVPVPKGHVEKKKEVVQTVSLHDLDVANAKPQGGTDVLSMMGAYMKPRKTEITERLREEINKTVNKYIEQGVAQLIPGVLFIDEVHMLDIECFSFLNRVLESPMSPIIVFATNRGVSTVRGTDSVEPHGMPVDLLDRLLIIKTQPYTVSEVVQVIQLRAAVERVNLSPSALEALGEIGAQTSLRFALQLLEPCRLAAEARGSEVVEPNDVADVDSLYLDAKASAVRLAEQRHRFPS</sequence>